<dbReference type="Pfam" id="PF01580">
    <property type="entry name" value="FtsK_SpoIIIE"/>
    <property type="match status" value="2"/>
</dbReference>
<name>A0A1Y1RPH7_9MICC</name>
<keyword evidence="4" id="KW-0472">Membrane</keyword>
<dbReference type="PANTHER" id="PTHR22683">
    <property type="entry name" value="SPORULATION PROTEIN RELATED"/>
    <property type="match status" value="1"/>
</dbReference>
<dbReference type="SMART" id="SM00382">
    <property type="entry name" value="AAA"/>
    <property type="match status" value="3"/>
</dbReference>
<dbReference type="SUPFAM" id="SSF52540">
    <property type="entry name" value="P-loop containing nucleoside triphosphate hydrolases"/>
    <property type="match status" value="3"/>
</dbReference>
<feature type="transmembrane region" description="Helical" evidence="4">
    <location>
        <begin position="163"/>
        <end position="182"/>
    </location>
</feature>
<dbReference type="Gene3D" id="2.60.200.20">
    <property type="match status" value="1"/>
</dbReference>
<feature type="transmembrane region" description="Helical" evidence="4">
    <location>
        <begin position="189"/>
        <end position="207"/>
    </location>
</feature>
<reference evidence="6 7" key="1">
    <citation type="submission" date="2016-05" db="EMBL/GenBank/DDBJ databases">
        <title>Draft genome sequence of a porcine commensal Rothia nasimurium.</title>
        <authorList>
            <person name="Gaiser R.A."/>
            <person name="Van Baarlen P."/>
            <person name="Wells J.M."/>
        </authorList>
    </citation>
    <scope>NUCLEOTIDE SEQUENCE [LARGE SCALE GENOMIC DNA]</scope>
    <source>
        <strain evidence="6 7">PT-32</strain>
    </source>
</reference>
<protein>
    <recommendedName>
        <fullName evidence="5">FtsK domain-containing protein</fullName>
    </recommendedName>
</protein>
<dbReference type="Proteomes" id="UP000192359">
    <property type="component" value="Unassembled WGS sequence"/>
</dbReference>
<feature type="domain" description="FtsK" evidence="5">
    <location>
        <begin position="560"/>
        <end position="752"/>
    </location>
</feature>
<accession>A0A1Y1RPH7</accession>
<comment type="caution">
    <text evidence="6">The sequence shown here is derived from an EMBL/GenBank/DDBJ whole genome shotgun (WGS) entry which is preliminary data.</text>
</comment>
<dbReference type="CDD" id="cd01127">
    <property type="entry name" value="TrwB_TraG_TraD_VirD4"/>
    <property type="match status" value="1"/>
</dbReference>
<dbReference type="EMBL" id="LXWF01000041">
    <property type="protein sequence ID" value="ORC16115.1"/>
    <property type="molecule type" value="Genomic_DNA"/>
</dbReference>
<dbReference type="PROSITE" id="PS50901">
    <property type="entry name" value="FTSK"/>
    <property type="match status" value="2"/>
</dbReference>
<keyword evidence="4" id="KW-1133">Transmembrane helix</keyword>
<feature type="domain" description="FtsK" evidence="5">
    <location>
        <begin position="897"/>
        <end position="1091"/>
    </location>
</feature>
<evidence type="ECO:0000256" key="3">
    <source>
        <dbReference type="PROSITE-ProRule" id="PRU00289"/>
    </source>
</evidence>
<dbReference type="PANTHER" id="PTHR22683:SF1">
    <property type="entry name" value="TYPE VII SECRETION SYSTEM PROTEIN ESSC"/>
    <property type="match status" value="1"/>
</dbReference>
<evidence type="ECO:0000256" key="4">
    <source>
        <dbReference type="SAM" id="Phobius"/>
    </source>
</evidence>
<feature type="binding site" evidence="3">
    <location>
        <begin position="914"/>
        <end position="921"/>
    </location>
    <ligand>
        <name>ATP</name>
        <dbReference type="ChEBI" id="CHEBI:30616"/>
    </ligand>
</feature>
<evidence type="ECO:0000313" key="7">
    <source>
        <dbReference type="Proteomes" id="UP000192359"/>
    </source>
</evidence>
<proteinExistence type="predicted"/>
<evidence type="ECO:0000256" key="1">
    <source>
        <dbReference type="ARBA" id="ARBA00022741"/>
    </source>
</evidence>
<dbReference type="InterPro" id="IPR027417">
    <property type="entry name" value="P-loop_NTPase"/>
</dbReference>
<gene>
    <name evidence="6" type="ORF">A7979_04760</name>
</gene>
<evidence type="ECO:0000256" key="2">
    <source>
        <dbReference type="ARBA" id="ARBA00022840"/>
    </source>
</evidence>
<dbReference type="GO" id="GO:0003677">
    <property type="term" value="F:DNA binding"/>
    <property type="evidence" value="ECO:0007669"/>
    <property type="project" value="InterPro"/>
</dbReference>
<dbReference type="InterPro" id="IPR003593">
    <property type="entry name" value="AAA+_ATPase"/>
</dbReference>
<keyword evidence="2 3" id="KW-0067">ATP-binding</keyword>
<dbReference type="CDD" id="cd00060">
    <property type="entry name" value="FHA"/>
    <property type="match status" value="1"/>
</dbReference>
<evidence type="ECO:0000259" key="5">
    <source>
        <dbReference type="PROSITE" id="PS50901"/>
    </source>
</evidence>
<feature type="binding site" evidence="3">
    <location>
        <begin position="578"/>
        <end position="585"/>
    </location>
    <ligand>
        <name>ATP</name>
        <dbReference type="ChEBI" id="CHEBI:30616"/>
    </ligand>
</feature>
<dbReference type="InterPro" id="IPR050206">
    <property type="entry name" value="FtsK/SpoIIIE/SftA"/>
</dbReference>
<keyword evidence="7" id="KW-1185">Reference proteome</keyword>
<dbReference type="SUPFAM" id="SSF49879">
    <property type="entry name" value="SMAD/FHA domain"/>
    <property type="match status" value="1"/>
</dbReference>
<keyword evidence="4" id="KW-0812">Transmembrane</keyword>
<keyword evidence="1 3" id="KW-0547">Nucleotide-binding</keyword>
<dbReference type="Gene3D" id="3.40.50.300">
    <property type="entry name" value="P-loop containing nucleotide triphosphate hydrolases"/>
    <property type="match status" value="4"/>
</dbReference>
<dbReference type="InterPro" id="IPR002543">
    <property type="entry name" value="FtsK_dom"/>
</dbReference>
<organism evidence="6 7">
    <name type="scientific">Rothia nasimurium</name>
    <dbReference type="NCBI Taxonomy" id="85336"/>
    <lineage>
        <taxon>Bacteria</taxon>
        <taxon>Bacillati</taxon>
        <taxon>Actinomycetota</taxon>
        <taxon>Actinomycetes</taxon>
        <taxon>Micrococcales</taxon>
        <taxon>Micrococcaceae</taxon>
        <taxon>Rothia</taxon>
    </lineage>
</organism>
<dbReference type="InterPro" id="IPR008984">
    <property type="entry name" value="SMAD_FHA_dom_sf"/>
</dbReference>
<dbReference type="GO" id="GO:0005524">
    <property type="term" value="F:ATP binding"/>
    <property type="evidence" value="ECO:0007669"/>
    <property type="project" value="UniProtKB-UniRule"/>
</dbReference>
<sequence>MLSAEDWSKVEPAEEPLSEPDALVLLAQVSGPGAGMMYELKAGKFTLGSDAFCSVCIENPSVPAVAALVTVDGKGQCIVENTTVDSAVYLEGQRVVEPQQWKDAHSLRIGEHVFEVISGRPIKASLTSTNQGSVLNYNRPPRLMPKPRDIDFKYPSEPEMGSLGALPIIAMLIPLVLAIGIATIMQRPYFLLFGLMSPLMMLGSYYSNRKNGKATYRERKAKYRKVRAQVEADLQQAVVDFANEQRLLSPDPATAGLIATLPTPRLWERRRSDPDYLSLRVGVSEMESDVCIYRPEEVDHRRTQKVVAKDVPVTVSLSEFGVIGLCGDQDTVHRNAGWMVGQLSITQSPRDVGFVILTESSAQKEWEWARWLPHIFVSKNAAASIGNDTRTVGQRLNELSQLIEQRQEETKTKDVESFYAIVVIFDGARKLRQWPGASRVLAEGPGVGVFSICLDSEERFLPEESRAVISKHNKVWTLRRDRLDTLEKVTLDLPNWNWFEWISRAVAPIRDASDENESAIPSSARFLETVTMPNPDAAGVIERWENSPRSTSVVIGESFDGAFDIDIRKDGPHALIAGTTGSGKSELLQTLIASLALRNRPDELSFVLIDYKGNAAFKDFIHLPHTVGIVTDLDGHLVQRAMDSLAAELRRREHLLASVGAKDIEDYTAARERGDTTELMPRLLLVIDEFAALKAELPEFVSGIVNIAQRGRSLGIHLIMATQRPQGAITADILANTNLRIALRMADAVESKDVIGTADAADISTSTPGRAYVKSGSSPLLPFQSSRIGGARVEAVNEAVTEPIVDVIPWLQVGYPLPTRKEEKLAESAITDLQVLVGAMRRAAEQLQIPAQPSPWLPAMGEKVVLSDLEKNIHTIPGADLPLIPFGLQDFPADQAQRLISLDFEELSHLFIVGSPRTGRTQTLRTIAGSIAARTSVRDVHIFGVDFGNGGLRGLLQLPHCNTVISRTQTSLLTRFVSRLEKEINLRRSVLSQDGFASIGEQRKNVPSDQKLPHLVVLFDQWEGFVTGIGDNGQSSVGQAVLSILREGASVGVHLIIAGDRSLLSSRTNTLVEHKLMLRLADRTDYTMVGLSPRELPEKIAPGRAFASGTARETQIAVLDADLSSQAQIKALGVIGQVATEREGEIPASQQPWALRDMATKVSFAEMIAHTPEVAPFKPLLGIGGDDVMPVVIDLNAIPTFVVGGSSRSGKSTALKTLALSSLRADVPVVLLTPLRSPVSALAGHAGVVASFAGAEITADAVSQVLGMRDALVVIDDASAITDYTITDELKKLGTAINDQGLRVIMADGLDELDRVGALTWANELVKRRHGAILDPASIFSGKPVGLSLTQDILAQPRPTGRALVNTGDGRVTSVQVASAGEVF</sequence>
<evidence type="ECO:0000313" key="6">
    <source>
        <dbReference type="EMBL" id="ORC16115.1"/>
    </source>
</evidence>